<comment type="caution">
    <text evidence="1">The sequence shown here is derived from an EMBL/GenBank/DDBJ whole genome shotgun (WGS) entry which is preliminary data.</text>
</comment>
<evidence type="ECO:0000313" key="1">
    <source>
        <dbReference type="EMBL" id="CAG8650120.1"/>
    </source>
</evidence>
<gene>
    <name evidence="1" type="ORF">SPELUC_LOCUS8883</name>
</gene>
<dbReference type="EMBL" id="CAJVPW010013980">
    <property type="protein sequence ID" value="CAG8650120.1"/>
    <property type="molecule type" value="Genomic_DNA"/>
</dbReference>
<sequence length="122" mass="14257">QFLSSHNIRVWYTSAKEFDESCLVPTADHSPDCMFWDCFSWHGLGPIISLYGFPNEKGIFQQDNTPAHKSRKQKAESYLRNSLNKPTSIEDLEKKVKTAWNSISLRYYYELVNSMPNRIKAY</sequence>
<dbReference type="Proteomes" id="UP000789366">
    <property type="component" value="Unassembled WGS sequence"/>
</dbReference>
<protein>
    <submittedName>
        <fullName evidence="1">13533_t:CDS:1</fullName>
    </submittedName>
</protein>
<proteinExistence type="predicted"/>
<evidence type="ECO:0000313" key="2">
    <source>
        <dbReference type="Proteomes" id="UP000789366"/>
    </source>
</evidence>
<feature type="non-terminal residue" evidence="1">
    <location>
        <position position="1"/>
    </location>
</feature>
<keyword evidence="2" id="KW-1185">Reference proteome</keyword>
<reference evidence="1" key="1">
    <citation type="submission" date="2021-06" db="EMBL/GenBank/DDBJ databases">
        <authorList>
            <person name="Kallberg Y."/>
            <person name="Tangrot J."/>
            <person name="Rosling A."/>
        </authorList>
    </citation>
    <scope>NUCLEOTIDE SEQUENCE</scope>
    <source>
        <strain evidence="1">28 12/20/2015</strain>
    </source>
</reference>
<name>A0ACA9ND00_9GLOM</name>
<organism evidence="1 2">
    <name type="scientific">Cetraspora pellucida</name>
    <dbReference type="NCBI Taxonomy" id="1433469"/>
    <lineage>
        <taxon>Eukaryota</taxon>
        <taxon>Fungi</taxon>
        <taxon>Fungi incertae sedis</taxon>
        <taxon>Mucoromycota</taxon>
        <taxon>Glomeromycotina</taxon>
        <taxon>Glomeromycetes</taxon>
        <taxon>Diversisporales</taxon>
        <taxon>Gigasporaceae</taxon>
        <taxon>Cetraspora</taxon>
    </lineage>
</organism>
<accession>A0ACA9ND00</accession>